<dbReference type="AlphaFoldDB" id="D1KRR8"/>
<protein>
    <submittedName>
        <fullName evidence="1">Crustin 1</fullName>
    </submittedName>
</protein>
<sequence length="109" mass="12212">MVVMAIGAVMAAKPPCLSLNPKVDIPRCTNSCQAEDKPGLFFCCDNKGTNAGKCPRVHLQQDEREVLCDKNQLNYPNHLNCKQDSDCHLWEKCCFLPDNNQLICRSSEV</sequence>
<organism evidence="1">
    <name type="scientific">Procambarus clarkii</name>
    <name type="common">Red swamp crayfish</name>
    <dbReference type="NCBI Taxonomy" id="6728"/>
    <lineage>
        <taxon>Eukaryota</taxon>
        <taxon>Metazoa</taxon>
        <taxon>Ecdysozoa</taxon>
        <taxon>Arthropoda</taxon>
        <taxon>Crustacea</taxon>
        <taxon>Multicrustacea</taxon>
        <taxon>Malacostraca</taxon>
        <taxon>Eumalacostraca</taxon>
        <taxon>Eucarida</taxon>
        <taxon>Decapoda</taxon>
        <taxon>Pleocyemata</taxon>
        <taxon>Astacidea</taxon>
        <taxon>Astacoidea</taxon>
        <taxon>Cambaridae</taxon>
        <taxon>Procambarus</taxon>
    </lineage>
</organism>
<reference evidence="1" key="2">
    <citation type="submission" date="2009-06" db="EMBL/GenBank/DDBJ databases">
        <authorList>
            <person name="Wang J.-X."/>
            <person name="Zhao X.-F."/>
        </authorList>
    </citation>
    <scope>NUCLEOTIDE SEQUENCE</scope>
</reference>
<accession>D1KRR8</accession>
<dbReference type="EMBL" id="GQ301201">
    <property type="protein sequence ID" value="ACY64751.1"/>
    <property type="molecule type" value="mRNA"/>
</dbReference>
<name>D1KRR8_PROCL</name>
<proteinExistence type="evidence at transcript level"/>
<reference evidence="1" key="1">
    <citation type="journal article" date="2009" name="Fish Shellfish Immunol.">
        <title>Identification and molecular characterization of a Spatzle-like protein from Chinese shrimp (Fenneropenaeus chinensis).</title>
        <authorList>
            <person name="Shi X.Z."/>
            <person name="Zhang R.R."/>
            <person name="Jia Y.P."/>
            <person name="Zhao X.F."/>
            <person name="Yu X.Q."/>
            <person name="Wang J.X."/>
        </authorList>
    </citation>
    <scope>NUCLEOTIDE SEQUENCE</scope>
</reference>
<evidence type="ECO:0000313" key="1">
    <source>
        <dbReference type="EMBL" id="ACY64751.1"/>
    </source>
</evidence>